<reference evidence="1 2" key="1">
    <citation type="journal article" date="2010" name="Science">
        <title>Genomic comparison of the ants Camponotus floridanus and Harpegnathos saltator.</title>
        <authorList>
            <person name="Bonasio R."/>
            <person name="Zhang G."/>
            <person name="Ye C."/>
            <person name="Mutti N.S."/>
            <person name="Fang X."/>
            <person name="Qin N."/>
            <person name="Donahue G."/>
            <person name="Yang P."/>
            <person name="Li Q."/>
            <person name="Li C."/>
            <person name="Zhang P."/>
            <person name="Huang Z."/>
            <person name="Berger S.L."/>
            <person name="Reinberg D."/>
            <person name="Wang J."/>
            <person name="Liebig J."/>
        </authorList>
    </citation>
    <scope>NUCLEOTIDE SEQUENCE [LARGE SCALE GENOMIC DNA]</scope>
    <source>
        <strain evidence="1 2">R22 G/1</strain>
    </source>
</reference>
<organism evidence="2">
    <name type="scientific">Harpegnathos saltator</name>
    <name type="common">Jerdon's jumping ant</name>
    <dbReference type="NCBI Taxonomy" id="610380"/>
    <lineage>
        <taxon>Eukaryota</taxon>
        <taxon>Metazoa</taxon>
        <taxon>Ecdysozoa</taxon>
        <taxon>Arthropoda</taxon>
        <taxon>Hexapoda</taxon>
        <taxon>Insecta</taxon>
        <taxon>Pterygota</taxon>
        <taxon>Neoptera</taxon>
        <taxon>Endopterygota</taxon>
        <taxon>Hymenoptera</taxon>
        <taxon>Apocrita</taxon>
        <taxon>Aculeata</taxon>
        <taxon>Formicoidea</taxon>
        <taxon>Formicidae</taxon>
        <taxon>Ponerinae</taxon>
        <taxon>Ponerini</taxon>
        <taxon>Harpegnathos</taxon>
    </lineage>
</organism>
<name>E2C873_HARSA</name>
<feature type="non-terminal residue" evidence="1">
    <location>
        <position position="1"/>
    </location>
</feature>
<dbReference type="EMBL" id="GL453570">
    <property type="protein sequence ID" value="EFN75857.1"/>
    <property type="molecule type" value="Genomic_DNA"/>
</dbReference>
<dbReference type="InParanoid" id="E2C873"/>
<feature type="non-terminal residue" evidence="1">
    <location>
        <position position="22"/>
    </location>
</feature>
<gene>
    <name evidence="1" type="ORF">EAI_05923</name>
</gene>
<dbReference type="Proteomes" id="UP000008237">
    <property type="component" value="Unassembled WGS sequence"/>
</dbReference>
<proteinExistence type="predicted"/>
<sequence length="22" mass="2686">KEKNFLYKIITGNETWVLYDNP</sequence>
<evidence type="ECO:0000313" key="1">
    <source>
        <dbReference type="EMBL" id="EFN75857.1"/>
    </source>
</evidence>
<protein>
    <submittedName>
        <fullName evidence="1">Uncharacterized protein</fullName>
    </submittedName>
</protein>
<accession>E2C873</accession>
<evidence type="ECO:0000313" key="2">
    <source>
        <dbReference type="Proteomes" id="UP000008237"/>
    </source>
</evidence>
<dbReference type="AlphaFoldDB" id="E2C873"/>
<keyword evidence="2" id="KW-1185">Reference proteome</keyword>